<dbReference type="Gene3D" id="3.15.10.30">
    <property type="entry name" value="Haemolymph juvenile hormone binding protein"/>
    <property type="match status" value="1"/>
</dbReference>
<dbReference type="SMART" id="SM00700">
    <property type="entry name" value="JHBP"/>
    <property type="match status" value="1"/>
</dbReference>
<dbReference type="PANTHER" id="PTHR11008:SF32">
    <property type="entry name" value="CIRCADIAN CLOCK-CONTROLLED PROTEIN DAYWAKE-RELATED"/>
    <property type="match status" value="1"/>
</dbReference>
<dbReference type="OrthoDB" id="8190514at2759"/>
<evidence type="ECO:0000256" key="4">
    <source>
        <dbReference type="SAM" id="SignalP"/>
    </source>
</evidence>
<dbReference type="Pfam" id="PF06585">
    <property type="entry name" value="JHBP"/>
    <property type="match status" value="1"/>
</dbReference>
<proteinExistence type="inferred from homology"/>
<dbReference type="EMBL" id="GL888624">
    <property type="protein sequence ID" value="EGI58847.1"/>
    <property type="molecule type" value="Genomic_DNA"/>
</dbReference>
<dbReference type="eggNOG" id="ENOG502S3CX">
    <property type="taxonomic scope" value="Eukaryota"/>
</dbReference>
<dbReference type="GO" id="GO:0007623">
    <property type="term" value="P:circadian rhythm"/>
    <property type="evidence" value="ECO:0007669"/>
    <property type="project" value="UniProtKB-ARBA"/>
</dbReference>
<accession>F4X3Q0</accession>
<evidence type="ECO:0000313" key="6">
    <source>
        <dbReference type="Proteomes" id="UP000007755"/>
    </source>
</evidence>
<dbReference type="AlphaFoldDB" id="F4X3Q0"/>
<gene>
    <name evidence="5" type="ORF">G5I_12961</name>
</gene>
<keyword evidence="2" id="KW-0090">Biological rhythms</keyword>
<dbReference type="Proteomes" id="UP000007755">
    <property type="component" value="Unassembled WGS sequence"/>
</dbReference>
<comment type="similarity">
    <text evidence="3">Belongs to the TO family.</text>
</comment>
<protein>
    <submittedName>
        <fullName evidence="5">Protein takeout</fullName>
    </submittedName>
</protein>
<dbReference type="InterPro" id="IPR038606">
    <property type="entry name" value="To_sf"/>
</dbReference>
<evidence type="ECO:0000256" key="3">
    <source>
        <dbReference type="ARBA" id="ARBA00060902"/>
    </source>
</evidence>
<evidence type="ECO:0000313" key="5">
    <source>
        <dbReference type="EMBL" id="EGI58847.1"/>
    </source>
</evidence>
<reference evidence="5" key="1">
    <citation type="submission" date="2011-02" db="EMBL/GenBank/DDBJ databases">
        <title>The genome of the leaf-cutting ant Acromyrmex echinatior suggests key adaptations to social evolution and fungus farming.</title>
        <authorList>
            <person name="Nygaard S."/>
            <person name="Zhang G."/>
        </authorList>
    </citation>
    <scope>NUCLEOTIDE SEQUENCE</scope>
</reference>
<evidence type="ECO:0000256" key="2">
    <source>
        <dbReference type="ARBA" id="ARBA00023108"/>
    </source>
</evidence>
<dbReference type="FunCoup" id="F4X3Q0">
    <property type="interactions" value="23"/>
</dbReference>
<dbReference type="FunFam" id="3.15.10.30:FF:000001">
    <property type="entry name" value="Takeout-like protein 1"/>
    <property type="match status" value="1"/>
</dbReference>
<keyword evidence="1 4" id="KW-0732">Signal</keyword>
<dbReference type="PANTHER" id="PTHR11008">
    <property type="entry name" value="PROTEIN TAKEOUT-LIKE PROTEIN"/>
    <property type="match status" value="1"/>
</dbReference>
<organism evidence="6">
    <name type="scientific">Acromyrmex echinatior</name>
    <name type="common">Panamanian leafcutter ant</name>
    <name type="synonym">Acromyrmex octospinosus echinatior</name>
    <dbReference type="NCBI Taxonomy" id="103372"/>
    <lineage>
        <taxon>Eukaryota</taxon>
        <taxon>Metazoa</taxon>
        <taxon>Ecdysozoa</taxon>
        <taxon>Arthropoda</taxon>
        <taxon>Hexapoda</taxon>
        <taxon>Insecta</taxon>
        <taxon>Pterygota</taxon>
        <taxon>Neoptera</taxon>
        <taxon>Endopterygota</taxon>
        <taxon>Hymenoptera</taxon>
        <taxon>Apocrita</taxon>
        <taxon>Aculeata</taxon>
        <taxon>Formicoidea</taxon>
        <taxon>Formicidae</taxon>
        <taxon>Myrmicinae</taxon>
        <taxon>Acromyrmex</taxon>
    </lineage>
</organism>
<feature type="chain" id="PRO_5003324049" evidence="4">
    <location>
        <begin position="17"/>
        <end position="287"/>
    </location>
</feature>
<sequence length="287" mass="32877">MMKLIFLLIVIVSATALDLPSNFKTCNKSDPKLGECLADAIRDAIVSMAKEKTRKNGSSFLDYKCMFIENETGSVGSAFYVVSLSWYLSRSCLGLKSFKILPIEPLAVDSIKIGSSEGSISLKQEYRNIKIHGLTKNLKLNNYQVDWDNLIFTSEAFNTRVDFIADYKLEGKILLLPIRGEGKCNISMHDLRTKHEAYYEKFEKDGDIYMRLTKYIIKFSPDHITLQFDNLFNGDPILGEQMHKFLNQNSDLIFKEFQASYEETFGLVFAEITNNIFTRVPMNKIFK</sequence>
<dbReference type="GO" id="GO:0005615">
    <property type="term" value="C:extracellular space"/>
    <property type="evidence" value="ECO:0007669"/>
    <property type="project" value="TreeGrafter"/>
</dbReference>
<feature type="signal peptide" evidence="4">
    <location>
        <begin position="1"/>
        <end position="16"/>
    </location>
</feature>
<dbReference type="InParanoid" id="F4X3Q0"/>
<dbReference type="InterPro" id="IPR010562">
    <property type="entry name" value="Haemolymph_juvenile_hormone-bd"/>
</dbReference>
<keyword evidence="6" id="KW-1185">Reference proteome</keyword>
<dbReference type="STRING" id="103372.F4X3Q0"/>
<evidence type="ECO:0000256" key="1">
    <source>
        <dbReference type="ARBA" id="ARBA00022729"/>
    </source>
</evidence>
<name>F4X3Q0_ACREC</name>